<dbReference type="Proteomes" id="UP000316426">
    <property type="component" value="Chromosome"/>
</dbReference>
<dbReference type="KEGG" id="bmei:Spa11_06560"/>
<gene>
    <name evidence="1" type="ORF">Spa11_06560</name>
</gene>
<accession>A0A518K3V5</accession>
<protein>
    <submittedName>
        <fullName evidence="1">Uncharacterized protein</fullName>
    </submittedName>
</protein>
<sequence>MNPFTKILGGYVAIPSDPAQMMLYSMLGILSDYWEEDNSIITPTENQYRDAANYLTAKFGERHPVVSYFKTLFAGRLSR</sequence>
<evidence type="ECO:0000313" key="1">
    <source>
        <dbReference type="EMBL" id="QDV72478.1"/>
    </source>
</evidence>
<reference evidence="1 2" key="1">
    <citation type="submission" date="2019-02" db="EMBL/GenBank/DDBJ databases">
        <title>Deep-cultivation of Planctomycetes and their phenomic and genomic characterization uncovers novel biology.</title>
        <authorList>
            <person name="Wiegand S."/>
            <person name="Jogler M."/>
            <person name="Boedeker C."/>
            <person name="Pinto D."/>
            <person name="Vollmers J."/>
            <person name="Rivas-Marin E."/>
            <person name="Kohn T."/>
            <person name="Peeters S.H."/>
            <person name="Heuer A."/>
            <person name="Rast P."/>
            <person name="Oberbeckmann S."/>
            <person name="Bunk B."/>
            <person name="Jeske O."/>
            <person name="Meyerdierks A."/>
            <person name="Storesund J.E."/>
            <person name="Kallscheuer N."/>
            <person name="Luecker S."/>
            <person name="Lage O.M."/>
            <person name="Pohl T."/>
            <person name="Merkel B.J."/>
            <person name="Hornburger P."/>
            <person name="Mueller R.-W."/>
            <person name="Bruemmer F."/>
            <person name="Labrenz M."/>
            <person name="Spormann A.M."/>
            <person name="Op den Camp H."/>
            <person name="Overmann J."/>
            <person name="Amann R."/>
            <person name="Jetten M.S.M."/>
            <person name="Mascher T."/>
            <person name="Medema M.H."/>
            <person name="Devos D.P."/>
            <person name="Kaster A.-K."/>
            <person name="Ovreas L."/>
            <person name="Rohde M."/>
            <person name="Galperin M.Y."/>
            <person name="Jogler C."/>
        </authorList>
    </citation>
    <scope>NUCLEOTIDE SEQUENCE [LARGE SCALE GENOMIC DNA]</scope>
    <source>
        <strain evidence="1 2">Spa11</strain>
    </source>
</reference>
<organism evidence="1 2">
    <name type="scientific">Botrimarina mediterranea</name>
    <dbReference type="NCBI Taxonomy" id="2528022"/>
    <lineage>
        <taxon>Bacteria</taxon>
        <taxon>Pseudomonadati</taxon>
        <taxon>Planctomycetota</taxon>
        <taxon>Planctomycetia</taxon>
        <taxon>Pirellulales</taxon>
        <taxon>Lacipirellulaceae</taxon>
        <taxon>Botrimarina</taxon>
    </lineage>
</organism>
<dbReference type="RefSeq" id="WP_145107627.1">
    <property type="nucleotide sequence ID" value="NZ_CP036349.1"/>
</dbReference>
<name>A0A518K3V5_9BACT</name>
<evidence type="ECO:0000313" key="2">
    <source>
        <dbReference type="Proteomes" id="UP000316426"/>
    </source>
</evidence>
<dbReference type="EMBL" id="CP036349">
    <property type="protein sequence ID" value="QDV72478.1"/>
    <property type="molecule type" value="Genomic_DNA"/>
</dbReference>
<dbReference type="AlphaFoldDB" id="A0A518K3V5"/>
<keyword evidence="2" id="KW-1185">Reference proteome</keyword>
<proteinExistence type="predicted"/>